<evidence type="ECO:0000313" key="4">
    <source>
        <dbReference type="Proteomes" id="UP000504638"/>
    </source>
</evidence>
<reference evidence="5" key="2">
    <citation type="submission" date="2020-04" db="EMBL/GenBank/DDBJ databases">
        <authorList>
            <consortium name="NCBI Genome Project"/>
        </authorList>
    </citation>
    <scope>NUCLEOTIDE SEQUENCE</scope>
    <source>
        <strain evidence="5">CBS 781.70</strain>
    </source>
</reference>
<evidence type="ECO:0000313" key="5">
    <source>
        <dbReference type="RefSeq" id="XP_033536542.1"/>
    </source>
</evidence>
<evidence type="ECO:0000256" key="1">
    <source>
        <dbReference type="SAM" id="SignalP"/>
    </source>
</evidence>
<gene>
    <name evidence="3 5" type="ORF">P152DRAFT_455955</name>
</gene>
<protein>
    <recommendedName>
        <fullName evidence="2">DUF7136 domain-containing protein</fullName>
    </recommendedName>
</protein>
<dbReference type="RefSeq" id="XP_033536542.1">
    <property type="nucleotide sequence ID" value="XM_033678897.1"/>
</dbReference>
<keyword evidence="4" id="KW-1185">Reference proteome</keyword>
<evidence type="ECO:0000313" key="3">
    <source>
        <dbReference type="EMBL" id="KAF1814911.1"/>
    </source>
</evidence>
<feature type="domain" description="DUF7136" evidence="2">
    <location>
        <begin position="27"/>
        <end position="228"/>
    </location>
</feature>
<dbReference type="InterPro" id="IPR055560">
    <property type="entry name" value="DUF7136"/>
</dbReference>
<sequence>MRLRVSVALIALGLAAPAAGELDLPAFPTDINVGVVFPRNETYNLDLATIPAVFAIQGAYAAFRFGHTIRWEFSGINKTGGTQSLYEAGYMLRLEPTEPPVLPPDAIGDNWIVGNTSYINSTSKRKPGHYRLTWELIMSRCTAPGPKAITIHSGAVAEGSIDFTITDEGPETEIDLTSACPVYSDGVTITSSNLGCPFMSKKDGKDLDLCELKPDKTLADCVMTNITQREDRSACEALLERVRGEAGSRPSGVSGDAASVFLQHGLTAATVGAVVVGFMLL</sequence>
<dbReference type="OrthoDB" id="4490227at2759"/>
<keyword evidence="1" id="KW-0732">Signal</keyword>
<name>A0A6G1GAH7_9PEZI</name>
<reference evidence="5" key="3">
    <citation type="submission" date="2025-04" db="UniProtKB">
        <authorList>
            <consortium name="RefSeq"/>
        </authorList>
    </citation>
    <scope>IDENTIFICATION</scope>
    <source>
        <strain evidence="5">CBS 781.70</strain>
    </source>
</reference>
<reference evidence="3 5" key="1">
    <citation type="submission" date="2020-01" db="EMBL/GenBank/DDBJ databases">
        <authorList>
            <consortium name="DOE Joint Genome Institute"/>
            <person name="Haridas S."/>
            <person name="Albert R."/>
            <person name="Binder M."/>
            <person name="Bloem J."/>
            <person name="Labutti K."/>
            <person name="Salamov A."/>
            <person name="Andreopoulos B."/>
            <person name="Baker S.E."/>
            <person name="Barry K."/>
            <person name="Bills G."/>
            <person name="Bluhm B.H."/>
            <person name="Cannon C."/>
            <person name="Castanera R."/>
            <person name="Culley D.E."/>
            <person name="Daum C."/>
            <person name="Ezra D."/>
            <person name="Gonzalez J.B."/>
            <person name="Henrissat B."/>
            <person name="Kuo A."/>
            <person name="Liang C."/>
            <person name="Lipzen A."/>
            <person name="Lutzoni F."/>
            <person name="Magnuson J."/>
            <person name="Mondo S."/>
            <person name="Nolan M."/>
            <person name="Ohm R."/>
            <person name="Pangilinan J."/>
            <person name="Park H.-J."/>
            <person name="Ramirez L."/>
            <person name="Alfaro M."/>
            <person name="Sun H."/>
            <person name="Tritt A."/>
            <person name="Yoshinaga Y."/>
            <person name="Zwiers L.-H."/>
            <person name="Turgeon B.G."/>
            <person name="Goodwin S.B."/>
            <person name="Spatafora J.W."/>
            <person name="Crous P.W."/>
            <person name="Grigoriev I.V."/>
        </authorList>
    </citation>
    <scope>NUCLEOTIDE SEQUENCE</scope>
    <source>
        <strain evidence="3 5">CBS 781.70</strain>
    </source>
</reference>
<accession>A0A6G1GAH7</accession>
<dbReference type="EMBL" id="ML975152">
    <property type="protein sequence ID" value="KAF1814911.1"/>
    <property type="molecule type" value="Genomic_DNA"/>
</dbReference>
<feature type="chain" id="PRO_5044631952" description="DUF7136 domain-containing protein" evidence="1">
    <location>
        <begin position="21"/>
        <end position="281"/>
    </location>
</feature>
<evidence type="ECO:0000259" key="2">
    <source>
        <dbReference type="Pfam" id="PF23584"/>
    </source>
</evidence>
<dbReference type="Proteomes" id="UP000504638">
    <property type="component" value="Unplaced"/>
</dbReference>
<organism evidence="3">
    <name type="scientific">Eremomyces bilateralis CBS 781.70</name>
    <dbReference type="NCBI Taxonomy" id="1392243"/>
    <lineage>
        <taxon>Eukaryota</taxon>
        <taxon>Fungi</taxon>
        <taxon>Dikarya</taxon>
        <taxon>Ascomycota</taxon>
        <taxon>Pezizomycotina</taxon>
        <taxon>Dothideomycetes</taxon>
        <taxon>Dothideomycetes incertae sedis</taxon>
        <taxon>Eremomycetales</taxon>
        <taxon>Eremomycetaceae</taxon>
        <taxon>Eremomyces</taxon>
    </lineage>
</organism>
<dbReference type="AlphaFoldDB" id="A0A6G1GAH7"/>
<feature type="signal peptide" evidence="1">
    <location>
        <begin position="1"/>
        <end position="20"/>
    </location>
</feature>
<dbReference type="GeneID" id="54419467"/>
<dbReference type="Pfam" id="PF23584">
    <property type="entry name" value="DUF7136"/>
    <property type="match status" value="1"/>
</dbReference>
<proteinExistence type="predicted"/>